<name>A0ABQ0TA15_9BACL</name>
<comment type="caution">
    <text evidence="1">The sequence shown here is derived from an EMBL/GenBank/DDBJ whole genome shotgun (WGS) entry which is preliminary data.</text>
</comment>
<keyword evidence="2" id="KW-1185">Reference proteome</keyword>
<gene>
    <name evidence="1" type="ORF">BFO01nite_42840</name>
</gene>
<evidence type="ECO:0000313" key="1">
    <source>
        <dbReference type="EMBL" id="GED60152.1"/>
    </source>
</evidence>
<dbReference type="EMBL" id="BJOL01000027">
    <property type="protein sequence ID" value="GED60152.1"/>
    <property type="molecule type" value="Genomic_DNA"/>
</dbReference>
<accession>A0ABQ0TA15</accession>
<dbReference type="Proteomes" id="UP000319498">
    <property type="component" value="Unassembled WGS sequence"/>
</dbReference>
<sequence length="88" mass="9934">MRRGLCVKRKDSQGILQLDKHEPSKSMRLIKKGAILFDSMKMNVHNNWKRAYNQNHNHDAAKHIRPSSEILGSGGTNLLGLILSDQEG</sequence>
<organism evidence="1 2">
    <name type="scientific">Brevibacillus formosus</name>
    <dbReference type="NCBI Taxonomy" id="54913"/>
    <lineage>
        <taxon>Bacteria</taxon>
        <taxon>Bacillati</taxon>
        <taxon>Bacillota</taxon>
        <taxon>Bacilli</taxon>
        <taxon>Bacillales</taxon>
        <taxon>Paenibacillaceae</taxon>
        <taxon>Brevibacillus</taxon>
    </lineage>
</organism>
<reference evidence="1 2" key="1">
    <citation type="submission" date="2019-06" db="EMBL/GenBank/DDBJ databases">
        <title>Whole genome shotgun sequence of Brevibacillus formosus NBRC 15716.</title>
        <authorList>
            <person name="Hosoyama A."/>
            <person name="Uohara A."/>
            <person name="Ohji S."/>
            <person name="Ichikawa N."/>
        </authorList>
    </citation>
    <scope>NUCLEOTIDE SEQUENCE [LARGE SCALE GENOMIC DNA]</scope>
    <source>
        <strain evidence="1 2">NBRC 15716</strain>
    </source>
</reference>
<proteinExistence type="predicted"/>
<protein>
    <submittedName>
        <fullName evidence="1">Uncharacterized protein</fullName>
    </submittedName>
</protein>
<evidence type="ECO:0000313" key="2">
    <source>
        <dbReference type="Proteomes" id="UP000319498"/>
    </source>
</evidence>